<dbReference type="PANTHER" id="PTHR42978">
    <property type="entry name" value="QUORUM-QUENCHING LACTONASE YTNP-RELATED-RELATED"/>
    <property type="match status" value="1"/>
</dbReference>
<dbReference type="InterPro" id="IPR001279">
    <property type="entry name" value="Metallo-B-lactamas"/>
</dbReference>
<organism evidence="7 8">
    <name type="scientific">Propioniciclava coleopterorum</name>
    <dbReference type="NCBI Taxonomy" id="2714937"/>
    <lineage>
        <taxon>Bacteria</taxon>
        <taxon>Bacillati</taxon>
        <taxon>Actinomycetota</taxon>
        <taxon>Actinomycetes</taxon>
        <taxon>Propionibacteriales</taxon>
        <taxon>Propionibacteriaceae</taxon>
        <taxon>Propioniciclava</taxon>
    </lineage>
</organism>
<evidence type="ECO:0000256" key="5">
    <source>
        <dbReference type="ARBA" id="ARBA00022833"/>
    </source>
</evidence>
<evidence type="ECO:0000313" key="8">
    <source>
        <dbReference type="Proteomes" id="UP000501058"/>
    </source>
</evidence>
<keyword evidence="4 7" id="KW-0378">Hydrolase</keyword>
<evidence type="ECO:0000256" key="2">
    <source>
        <dbReference type="ARBA" id="ARBA00007749"/>
    </source>
</evidence>
<reference evidence="7 8" key="1">
    <citation type="submission" date="2020-03" db="EMBL/GenBank/DDBJ databases">
        <title>Propioniciclava sp. nov., isolated from Hydrophilus acuminatus.</title>
        <authorList>
            <person name="Hyun D.-W."/>
            <person name="Bae J.-W."/>
        </authorList>
    </citation>
    <scope>NUCLEOTIDE SEQUENCE [LARGE SCALE GENOMIC DNA]</scope>
    <source>
        <strain evidence="7 8">HDW11</strain>
    </source>
</reference>
<dbReference type="CDD" id="cd07730">
    <property type="entry name" value="metallo-hydrolase-like_MBL-fold"/>
    <property type="match status" value="1"/>
</dbReference>
<keyword evidence="8" id="KW-1185">Reference proteome</keyword>
<dbReference type="Gene3D" id="3.60.15.10">
    <property type="entry name" value="Ribonuclease Z/Hydroxyacylglutathione hydrolase-like"/>
    <property type="match status" value="1"/>
</dbReference>
<evidence type="ECO:0000259" key="6">
    <source>
        <dbReference type="SMART" id="SM00849"/>
    </source>
</evidence>
<evidence type="ECO:0000256" key="4">
    <source>
        <dbReference type="ARBA" id="ARBA00022801"/>
    </source>
</evidence>
<sequence>MPDGPGHPARLTRFGCGATHHDLAGLFRGAARERRTFPSAAYLFDDGAGRRVLFDTGYAAAPWDAGLAGALYRRLLPPQIGPGETIGARLSAAGIDPASVTDIVLSHAHPDHIGGVASFPQARILLSEGVARTLRAPRLREGVLAGLLPDWFDLRVRTVPDADFTPVEVAGVPLAVADPWGDGAYRLVRLPGHARGHLGALVDGRVLLAGDAAWAAEFLPRARDLRVLPRFIQHDPDAYAATADALTALAEGGVRLCFSHDPGDDAVLLDG</sequence>
<dbReference type="KEGG" id="prv:G7070_06040"/>
<protein>
    <submittedName>
        <fullName evidence="7">MBL fold metallo-hydrolase</fullName>
    </submittedName>
</protein>
<dbReference type="Proteomes" id="UP000501058">
    <property type="component" value="Chromosome"/>
</dbReference>
<evidence type="ECO:0000256" key="1">
    <source>
        <dbReference type="ARBA" id="ARBA00001947"/>
    </source>
</evidence>
<dbReference type="SUPFAM" id="SSF56281">
    <property type="entry name" value="Metallo-hydrolase/oxidoreductase"/>
    <property type="match status" value="1"/>
</dbReference>
<dbReference type="RefSeq" id="WP_166232755.1">
    <property type="nucleotide sequence ID" value="NZ_CP049865.1"/>
</dbReference>
<evidence type="ECO:0000313" key="7">
    <source>
        <dbReference type="EMBL" id="QIK71909.1"/>
    </source>
</evidence>
<dbReference type="GO" id="GO:0016787">
    <property type="term" value="F:hydrolase activity"/>
    <property type="evidence" value="ECO:0007669"/>
    <property type="project" value="UniProtKB-KW"/>
</dbReference>
<gene>
    <name evidence="7" type="ORF">G7070_06040</name>
</gene>
<dbReference type="InterPro" id="IPR051013">
    <property type="entry name" value="MBL_superfamily_lactonases"/>
</dbReference>
<dbReference type="AlphaFoldDB" id="A0A6G7Y5C1"/>
<dbReference type="GO" id="GO:0046872">
    <property type="term" value="F:metal ion binding"/>
    <property type="evidence" value="ECO:0007669"/>
    <property type="project" value="UniProtKB-KW"/>
</dbReference>
<evidence type="ECO:0000256" key="3">
    <source>
        <dbReference type="ARBA" id="ARBA00022723"/>
    </source>
</evidence>
<feature type="domain" description="Metallo-beta-lactamase" evidence="6">
    <location>
        <begin position="38"/>
        <end position="260"/>
    </location>
</feature>
<keyword evidence="5" id="KW-0862">Zinc</keyword>
<accession>A0A6G7Y5C1</accession>
<dbReference type="InterPro" id="IPR036866">
    <property type="entry name" value="RibonucZ/Hydroxyglut_hydro"/>
</dbReference>
<dbReference type="EMBL" id="CP049865">
    <property type="protein sequence ID" value="QIK71909.1"/>
    <property type="molecule type" value="Genomic_DNA"/>
</dbReference>
<comment type="cofactor">
    <cofactor evidence="1">
        <name>Zn(2+)</name>
        <dbReference type="ChEBI" id="CHEBI:29105"/>
    </cofactor>
</comment>
<dbReference type="PANTHER" id="PTHR42978:SF2">
    <property type="entry name" value="102 KBASES UNSTABLE REGION: FROM 1 TO 119443"/>
    <property type="match status" value="1"/>
</dbReference>
<dbReference type="Pfam" id="PF00753">
    <property type="entry name" value="Lactamase_B"/>
    <property type="match status" value="1"/>
</dbReference>
<keyword evidence="3" id="KW-0479">Metal-binding</keyword>
<comment type="similarity">
    <text evidence="2">Belongs to the metallo-beta-lactamase superfamily.</text>
</comment>
<name>A0A6G7Y5C1_9ACTN</name>
<proteinExistence type="inferred from homology"/>
<dbReference type="SMART" id="SM00849">
    <property type="entry name" value="Lactamase_B"/>
    <property type="match status" value="1"/>
</dbReference>